<keyword evidence="2" id="KW-1185">Reference proteome</keyword>
<dbReference type="EMBL" id="JAUKNN010000052">
    <property type="protein sequence ID" value="MDN8671099.1"/>
    <property type="molecule type" value="Genomic_DNA"/>
</dbReference>
<gene>
    <name evidence="1" type="ORF">Q0S36_17265</name>
</gene>
<comment type="caution">
    <text evidence="1">The sequence shown here is derived from an EMBL/GenBank/DDBJ whole genome shotgun (WGS) entry which is preliminary data.</text>
</comment>
<organism evidence="1 2">
    <name type="scientific">Stenotrophomonas indicatrix</name>
    <dbReference type="NCBI Taxonomy" id="2045451"/>
    <lineage>
        <taxon>Bacteria</taxon>
        <taxon>Pseudomonadati</taxon>
        <taxon>Pseudomonadota</taxon>
        <taxon>Gammaproteobacteria</taxon>
        <taxon>Lysobacterales</taxon>
        <taxon>Lysobacteraceae</taxon>
        <taxon>Stenotrophomonas</taxon>
    </lineage>
</organism>
<accession>A0ABT8QIG3</accession>
<evidence type="ECO:0000313" key="1">
    <source>
        <dbReference type="EMBL" id="MDN8671099.1"/>
    </source>
</evidence>
<proteinExistence type="predicted"/>
<name>A0ABT8QIG3_9GAMM</name>
<dbReference type="RefSeq" id="WP_140228238.1">
    <property type="nucleotide sequence ID" value="NZ_JAHXNI010000013.1"/>
</dbReference>
<sequence length="170" mass="18667">MNTVMPFNFEPQEKSAVDELSGISILRPRMLPDAQSDGSVGIEYQYALRRDGKTVGAMGLFGKEVLISTNAGRERRYTLDLGPDWVLEDMLKLKDTLGSPDEPFAFVQSLAQGLVNSFAVQTGNLEDLRYVAFTRADALTRVAVPIPEETPILDDGVIILASAFIHAHQV</sequence>
<protein>
    <submittedName>
        <fullName evidence="1">Uncharacterized protein</fullName>
    </submittedName>
</protein>
<evidence type="ECO:0000313" key="2">
    <source>
        <dbReference type="Proteomes" id="UP001174315"/>
    </source>
</evidence>
<dbReference type="Proteomes" id="UP001174315">
    <property type="component" value="Unassembled WGS sequence"/>
</dbReference>
<reference evidence="1" key="1">
    <citation type="submission" date="2023-07" db="EMBL/GenBank/DDBJ databases">
        <title>Stenotrophomonas isolates from soil.</title>
        <authorList>
            <person name="Sharma V."/>
            <person name="Zur-Pinska J."/>
            <person name="Hay A.G."/>
        </authorList>
    </citation>
    <scope>NUCLEOTIDE SEQUENCE</scope>
    <source>
        <strain evidence="1">C2</strain>
    </source>
</reference>